<dbReference type="PANTHER" id="PTHR21859">
    <property type="entry name" value="ACROSOME-SPECIFIC PROTEIN"/>
    <property type="match status" value="1"/>
</dbReference>
<keyword evidence="9" id="KW-1185">Reference proteome</keyword>
<feature type="region of interest" description="Disordered" evidence="6">
    <location>
        <begin position="1224"/>
        <end position="1265"/>
    </location>
</feature>
<dbReference type="PANTHER" id="PTHR21859:SF51">
    <property type="entry name" value="RIKEN CDNA 1700014D04 GENE"/>
    <property type="match status" value="1"/>
</dbReference>
<reference evidence="10" key="1">
    <citation type="submission" date="2025-08" db="UniProtKB">
        <authorList>
            <consortium name="RefSeq"/>
        </authorList>
    </citation>
    <scope>IDENTIFICATION</scope>
</reference>
<feature type="compositionally biased region" description="Pro residues" evidence="6">
    <location>
        <begin position="132"/>
        <end position="144"/>
    </location>
</feature>
<protein>
    <submittedName>
        <fullName evidence="10">Spermatogenesis-associated protein 31D4</fullName>
    </submittedName>
</protein>
<dbReference type="Pfam" id="PF14650">
    <property type="entry name" value="FAM75"/>
    <property type="match status" value="1"/>
</dbReference>
<feature type="compositionally biased region" description="Pro residues" evidence="6">
    <location>
        <begin position="184"/>
        <end position="194"/>
    </location>
</feature>
<feature type="region of interest" description="Disordered" evidence="6">
    <location>
        <begin position="125"/>
        <end position="200"/>
    </location>
</feature>
<evidence type="ECO:0000256" key="1">
    <source>
        <dbReference type="ARBA" id="ARBA00004167"/>
    </source>
</evidence>
<evidence type="ECO:0000259" key="7">
    <source>
        <dbReference type="Pfam" id="PF14650"/>
    </source>
</evidence>
<dbReference type="Pfam" id="PF15371">
    <property type="entry name" value="DUF4599"/>
    <property type="match status" value="1"/>
</dbReference>
<feature type="region of interest" description="Disordered" evidence="6">
    <location>
        <begin position="1011"/>
        <end position="1041"/>
    </location>
</feature>
<accession>A0ABM1DEE4</accession>
<feature type="compositionally biased region" description="Polar residues" evidence="6">
    <location>
        <begin position="394"/>
        <end position="416"/>
    </location>
</feature>
<evidence type="ECO:0000313" key="9">
    <source>
        <dbReference type="Proteomes" id="UP000694910"/>
    </source>
</evidence>
<evidence type="ECO:0000256" key="6">
    <source>
        <dbReference type="SAM" id="MobiDB-lite"/>
    </source>
</evidence>
<comment type="similarity">
    <text evidence="5">Belongs to the SPATA31 family.</text>
</comment>
<keyword evidence="2" id="KW-0812">Transmembrane</keyword>
<feature type="compositionally biased region" description="Polar residues" evidence="6">
    <location>
        <begin position="932"/>
        <end position="948"/>
    </location>
</feature>
<feature type="region of interest" description="Disordered" evidence="6">
    <location>
        <begin position="1344"/>
        <end position="1397"/>
    </location>
</feature>
<feature type="domain" description="SPATA31" evidence="7">
    <location>
        <begin position="436"/>
        <end position="819"/>
    </location>
</feature>
<feature type="compositionally biased region" description="Low complexity" evidence="6">
    <location>
        <begin position="145"/>
        <end position="168"/>
    </location>
</feature>
<comment type="subcellular location">
    <subcellularLocation>
        <location evidence="1">Membrane</location>
        <topology evidence="1">Single-pass membrane protein</topology>
    </subcellularLocation>
</comment>
<dbReference type="GeneID" id="101391953"/>
<feature type="non-terminal residue" evidence="10">
    <location>
        <position position="1"/>
    </location>
</feature>
<keyword evidence="3" id="KW-1133">Transmembrane helix</keyword>
<feature type="region of interest" description="Disordered" evidence="6">
    <location>
        <begin position="392"/>
        <end position="424"/>
    </location>
</feature>
<name>A0ABM1DEE4_CERSS</name>
<feature type="compositionally biased region" description="Basic and acidic residues" evidence="6">
    <location>
        <begin position="972"/>
        <end position="992"/>
    </location>
</feature>
<keyword evidence="4" id="KW-0472">Membrane</keyword>
<feature type="compositionally biased region" description="Polar residues" evidence="6">
    <location>
        <begin position="1387"/>
        <end position="1397"/>
    </location>
</feature>
<feature type="compositionally biased region" description="Basic and acidic residues" evidence="6">
    <location>
        <begin position="1353"/>
        <end position="1368"/>
    </location>
</feature>
<dbReference type="RefSeq" id="XP_014650175.1">
    <property type="nucleotide sequence ID" value="XM_014794689.1"/>
</dbReference>
<sequence>KSWGEGNKADCELKTVGQCERTVCIGWPYFCHTCRVPNVCSGPGYSFVPPVSYSPLGQHHDTIRVRQLLCPDPFCEVCNSATAEVNRLLFLEDLEDDTPSVSSLASTASATESCFTLSSAFSEGAPGDRIPAPLPEPSPPPPSILSPNPMTPLADCLSPSSPGHSLLPDPFPPLHSKCSADHSPPLPLAFPSLPPKDTQTPDPILPSEDTLSLNTIFSLDPTLCQDINSLPDLSQTMNPTDSLACHHAPLTLSVSPRPDHPLTLTRSKSVSILLKPVPENSSPDRPAGLATCVPTVRGTDHSSLSISEFSCWQAQAKNMFFPTLSHADFQRQHVSLHLPETCLWADSATKHMEASTHSFFGLNIQALLARQMKRRTDFNTFEKKEKEEALFSKQMWSQKQQTSSGNSLKPSDLQDTTDAKSGWDIKGKPEQLRICQQLLYVKTLQENLQQKYSQLFWGLPSLHSESLVATLLVSSSSSPLESPFVLFNGICNVSAVKMWDQEFPPLPHAHPLPLPNVHPQPLPQTLPQSQRLPFTQVQPQAHLQSPLPILPASPSQIRNCGVSFQRSQNESDSHISTENQHLEWHVLQKQQESLRGVVPGFQKSQEAICPRAPKPSSVSQSSHAYVPVSILPGHFHITSEPQEKLELHAPRRLIPHCCLHTCRNLEFLALREPQCKFTETSQQKGRHAHSQLSELHGQSSEDLAETELSLPGSFHGRIPTNLQLRKDMRRNLGYILEKSPEDSPQRVSECYLVKGLRAASETKSNCVWHSSIQSGNEFLNVSRKDIDQNEIKTILTLHLSKKFWQITEGRIPLGVCLSWLADDKPSAPPGSSHTNIKSRDSKNTIVGRVYHQITTLELSFLDPNTRQVLEAHIIRFRVSQRWGLPLKVLESIKFYKLRDAKTRPLPQFDFLSSATCISGVDSKAEVSKPLEGSSQSFQGNKVRTTSSVPVLDHPLPATSSVGNEGRGALKPSHSDTDRELAEDVQTTEHGRQTLEPLPHSIKDEVNQSKTVLHKRCSPEVPTRQAGAGHEPSGENVGSSERVQTIQGQKTVEKKLEHFSMSAMNFREIFKAEELCALKSQSCDILTTSELRSSQMVSVNTSKVETTLTTECPSPKIPLLQDCKLPDVKKQLHNELKFQLKSRGNTQAQACHTDMSFTLDSLPSNSLTQSQSISSGDTGASQVLHVHLEDNGDWQQPWVSKRVLCKCQHMNFPPAAKRVRPLHSKAGECGSEDSGAGTSKARQKRHPVEDTELEGTSPSLSQNEQLPPESYFRKKMRQFFQWLASKRTITGQESPQQKAKFTSTFAQHQDPAESAALLESCGPPEAHELMIAIGKILEEKLARRYEPEPSEFSQQKEELQAQVEPDKAHPSNYGALSDPQQGAWAGTKSCSQVSADQS</sequence>
<dbReference type="InterPro" id="IPR039509">
    <property type="entry name" value="SPATA31"/>
</dbReference>
<evidence type="ECO:0000259" key="8">
    <source>
        <dbReference type="Pfam" id="PF15371"/>
    </source>
</evidence>
<evidence type="ECO:0000256" key="3">
    <source>
        <dbReference type="ARBA" id="ARBA00022989"/>
    </source>
</evidence>
<feature type="compositionally biased region" description="Polar residues" evidence="6">
    <location>
        <begin position="1253"/>
        <end position="1264"/>
    </location>
</feature>
<dbReference type="Proteomes" id="UP000694910">
    <property type="component" value="Unplaced"/>
</dbReference>
<feature type="domain" description="SPATA31-like" evidence="8">
    <location>
        <begin position="54"/>
        <end position="109"/>
    </location>
</feature>
<feature type="region of interest" description="Disordered" evidence="6">
    <location>
        <begin position="930"/>
        <end position="994"/>
    </location>
</feature>
<dbReference type="InterPro" id="IPR027970">
    <property type="entry name" value="SPATA31-like"/>
</dbReference>
<gene>
    <name evidence="10" type="primary">LOC101391953</name>
</gene>
<organism evidence="9 10">
    <name type="scientific">Ceratotherium simum simum</name>
    <name type="common">Southern white rhinoceros</name>
    <dbReference type="NCBI Taxonomy" id="73337"/>
    <lineage>
        <taxon>Eukaryota</taxon>
        <taxon>Metazoa</taxon>
        <taxon>Chordata</taxon>
        <taxon>Craniata</taxon>
        <taxon>Vertebrata</taxon>
        <taxon>Euteleostomi</taxon>
        <taxon>Mammalia</taxon>
        <taxon>Eutheria</taxon>
        <taxon>Laurasiatheria</taxon>
        <taxon>Perissodactyla</taxon>
        <taxon>Rhinocerotidae</taxon>
        <taxon>Ceratotherium</taxon>
    </lineage>
</organism>
<evidence type="ECO:0000256" key="5">
    <source>
        <dbReference type="ARBA" id="ARBA00035009"/>
    </source>
</evidence>
<evidence type="ECO:0000256" key="2">
    <source>
        <dbReference type="ARBA" id="ARBA00022692"/>
    </source>
</evidence>
<evidence type="ECO:0000256" key="4">
    <source>
        <dbReference type="ARBA" id="ARBA00023136"/>
    </source>
</evidence>
<proteinExistence type="inferred from homology"/>
<evidence type="ECO:0000313" key="10">
    <source>
        <dbReference type="RefSeq" id="XP_014650175.1"/>
    </source>
</evidence>